<comment type="caution">
    <text evidence="1">The sequence shown here is derived from an EMBL/GenBank/DDBJ whole genome shotgun (WGS) entry which is preliminary data.</text>
</comment>
<protein>
    <submittedName>
        <fullName evidence="1">ATP-binding protein</fullName>
    </submittedName>
</protein>
<keyword evidence="1" id="KW-0547">Nucleotide-binding</keyword>
<dbReference type="OrthoDB" id="8765545at2"/>
<organism evidence="1 2">
    <name type="scientific">Pedobacter chinensis</name>
    <dbReference type="NCBI Taxonomy" id="2282421"/>
    <lineage>
        <taxon>Bacteria</taxon>
        <taxon>Pseudomonadati</taxon>
        <taxon>Bacteroidota</taxon>
        <taxon>Sphingobacteriia</taxon>
        <taxon>Sphingobacteriales</taxon>
        <taxon>Sphingobacteriaceae</taxon>
        <taxon>Pedobacter</taxon>
    </lineage>
</organism>
<dbReference type="SUPFAM" id="SSF55874">
    <property type="entry name" value="ATPase domain of HSP90 chaperone/DNA topoisomerase II/histidine kinase"/>
    <property type="match status" value="1"/>
</dbReference>
<evidence type="ECO:0000313" key="2">
    <source>
        <dbReference type="Proteomes" id="UP000253961"/>
    </source>
</evidence>
<dbReference type="RefSeq" id="WP_115404823.1">
    <property type="nucleotide sequence ID" value="NZ_QPKV01000014.1"/>
</dbReference>
<proteinExistence type="predicted"/>
<evidence type="ECO:0000313" key="1">
    <source>
        <dbReference type="EMBL" id="RDC54397.1"/>
    </source>
</evidence>
<dbReference type="InterPro" id="IPR036890">
    <property type="entry name" value="HATPase_C_sf"/>
</dbReference>
<sequence length="423" mass="48763">MENKVSINNNSVEFSGITRDYMEAISELIWNGFDAGATKIDLVFDPNEIDFIPSIEIIDNGSGINLNNLDQTFGAFLDSLKRGTDHRSSYTRGKKGKGRFSFIAFAQTAIWNTTYFDEPSGEYISYDVTINAANKDYYSDENKKTATLKETGTRLKLINLFGVTAYSFTSDAFINYLKSAFGWFLLLNSKRDYQLSINGERIKYEDFLADHEVVEREIADASTSRFKFTITFVRWHEKIGDKFYYYFLNSEKKEVFKQLTSFNNNAINFYHSVYIESDYFNHFNFNDSEETANLFGSNPQSPIFRQLIKDLQKIVNQKQKEFVKENAATELIRKLEQTDVMPKFGTTQADLQRKTVFTELIKTLYCIQPRLFKGLNESQERLTLGLIGLQLSKGEDMLALVENTVQLSDEERQNLQILLCSIT</sequence>
<name>A0A369PTV9_9SPHI</name>
<dbReference type="Pfam" id="PF13589">
    <property type="entry name" value="HATPase_c_3"/>
    <property type="match status" value="1"/>
</dbReference>
<keyword evidence="2" id="KW-1185">Reference proteome</keyword>
<dbReference type="EMBL" id="QPKV01000014">
    <property type="protein sequence ID" value="RDC54397.1"/>
    <property type="molecule type" value="Genomic_DNA"/>
</dbReference>
<keyword evidence="1" id="KW-0067">ATP-binding</keyword>
<dbReference type="AlphaFoldDB" id="A0A369PTV9"/>
<dbReference type="GO" id="GO:0005524">
    <property type="term" value="F:ATP binding"/>
    <property type="evidence" value="ECO:0007669"/>
    <property type="project" value="UniProtKB-KW"/>
</dbReference>
<dbReference type="Gene3D" id="3.30.565.10">
    <property type="entry name" value="Histidine kinase-like ATPase, C-terminal domain"/>
    <property type="match status" value="1"/>
</dbReference>
<reference evidence="1 2" key="1">
    <citation type="submission" date="2018-07" db="EMBL/GenBank/DDBJ databases">
        <title>Pedobacter sp. nov., isolated from soil.</title>
        <authorList>
            <person name="Zhou L.Y."/>
            <person name="Du Z.J."/>
        </authorList>
    </citation>
    <scope>NUCLEOTIDE SEQUENCE [LARGE SCALE GENOMIC DNA]</scope>
    <source>
        <strain evidence="1 2">JDX94</strain>
    </source>
</reference>
<dbReference type="Proteomes" id="UP000253961">
    <property type="component" value="Unassembled WGS sequence"/>
</dbReference>
<gene>
    <name evidence="1" type="ORF">DU508_22005</name>
</gene>
<accession>A0A369PTV9</accession>